<evidence type="ECO:0000256" key="6">
    <source>
        <dbReference type="ARBA" id="ARBA00022605"/>
    </source>
</evidence>
<dbReference type="SUPFAM" id="SSF53187">
    <property type="entry name" value="Zn-dependent exopeptidases"/>
    <property type="match status" value="1"/>
</dbReference>
<evidence type="ECO:0000256" key="12">
    <source>
        <dbReference type="ARBA" id="ARBA00023285"/>
    </source>
</evidence>
<comment type="caution">
    <text evidence="17">The sequence shown here is derived from an EMBL/GenBank/DDBJ whole genome shotgun (WGS) entry which is preliminary data.</text>
</comment>
<dbReference type="InterPro" id="IPR002933">
    <property type="entry name" value="Peptidase_M20"/>
</dbReference>
<evidence type="ECO:0000256" key="13">
    <source>
        <dbReference type="ARBA" id="ARBA00031891"/>
    </source>
</evidence>
<evidence type="ECO:0000313" key="17">
    <source>
        <dbReference type="EMBL" id="GGB56971.1"/>
    </source>
</evidence>
<evidence type="ECO:0000259" key="16">
    <source>
        <dbReference type="Pfam" id="PF07687"/>
    </source>
</evidence>
<organism evidence="17 18">
    <name type="scientific">Tistrella bauzanensis</name>
    <dbReference type="NCBI Taxonomy" id="657419"/>
    <lineage>
        <taxon>Bacteria</taxon>
        <taxon>Pseudomonadati</taxon>
        <taxon>Pseudomonadota</taxon>
        <taxon>Alphaproteobacteria</taxon>
        <taxon>Geminicoccales</taxon>
        <taxon>Geminicoccaceae</taxon>
        <taxon>Tistrella</taxon>
    </lineage>
</organism>
<dbReference type="Gene3D" id="3.30.70.360">
    <property type="match status" value="1"/>
</dbReference>
<comment type="similarity">
    <text evidence="2 15">Belongs to the peptidase M20A family. DapE subfamily.</text>
</comment>
<dbReference type="HAMAP" id="MF_01690">
    <property type="entry name" value="DapE"/>
    <property type="match status" value="1"/>
</dbReference>
<keyword evidence="8 15" id="KW-0378">Hydrolase</keyword>
<evidence type="ECO:0000256" key="10">
    <source>
        <dbReference type="ARBA" id="ARBA00022915"/>
    </source>
</evidence>
<comment type="pathway">
    <text evidence="1 15">Amino-acid biosynthesis; L-lysine biosynthesis via DAP pathway; LL-2,6-diaminopimelate from (S)-tetrahydrodipicolinate (succinylase route): step 3/3.</text>
</comment>
<evidence type="ECO:0000256" key="2">
    <source>
        <dbReference type="ARBA" id="ARBA00006746"/>
    </source>
</evidence>
<dbReference type="SUPFAM" id="SSF55031">
    <property type="entry name" value="Bacterial exopeptidase dimerisation domain"/>
    <property type="match status" value="1"/>
</dbReference>
<dbReference type="NCBIfam" id="NF009557">
    <property type="entry name" value="PRK13009.1"/>
    <property type="match status" value="1"/>
</dbReference>
<dbReference type="EC" id="3.5.1.18" evidence="4 15"/>
<dbReference type="Pfam" id="PF07687">
    <property type="entry name" value="M20_dimer"/>
    <property type="match status" value="1"/>
</dbReference>
<evidence type="ECO:0000313" key="18">
    <source>
        <dbReference type="Proteomes" id="UP000603352"/>
    </source>
</evidence>
<dbReference type="PANTHER" id="PTHR43808">
    <property type="entry name" value="ACETYLORNITHINE DEACETYLASE"/>
    <property type="match status" value="1"/>
</dbReference>
<dbReference type="Proteomes" id="UP000603352">
    <property type="component" value="Unassembled WGS sequence"/>
</dbReference>
<protein>
    <recommendedName>
        <fullName evidence="5 15">Succinyl-diaminopimelate desuccinylase</fullName>
        <shortName evidence="15">SDAP desuccinylase</shortName>
        <ecNumber evidence="4 15">3.5.1.18</ecNumber>
    </recommendedName>
    <alternativeName>
        <fullName evidence="13 15">N-succinyl-LL-2,6-diaminoheptanedioate amidohydrolase</fullName>
    </alternativeName>
</protein>
<keyword evidence="18" id="KW-1185">Reference proteome</keyword>
<dbReference type="InterPro" id="IPR036264">
    <property type="entry name" value="Bact_exopeptidase_dim_dom"/>
</dbReference>
<dbReference type="InterPro" id="IPR005941">
    <property type="entry name" value="DapE_proteobac"/>
</dbReference>
<keyword evidence="11 15" id="KW-0457">Lysine biosynthesis</keyword>
<feature type="binding site" evidence="15">
    <location>
        <position position="170"/>
    </location>
    <ligand>
        <name>Zn(2+)</name>
        <dbReference type="ChEBI" id="CHEBI:29105"/>
        <label>1</label>
    </ligand>
</feature>
<comment type="catalytic activity">
    <reaction evidence="14 15">
        <text>N-succinyl-(2S,6S)-2,6-diaminopimelate + H2O = (2S,6S)-2,6-diaminopimelate + succinate</text>
        <dbReference type="Rhea" id="RHEA:22608"/>
        <dbReference type="ChEBI" id="CHEBI:15377"/>
        <dbReference type="ChEBI" id="CHEBI:30031"/>
        <dbReference type="ChEBI" id="CHEBI:57609"/>
        <dbReference type="ChEBI" id="CHEBI:58087"/>
        <dbReference type="EC" id="3.5.1.18"/>
    </reaction>
</comment>
<feature type="binding site" evidence="15">
    <location>
        <position position="76"/>
    </location>
    <ligand>
        <name>Zn(2+)</name>
        <dbReference type="ChEBI" id="CHEBI:29105"/>
        <label>1</label>
    </ligand>
</feature>
<dbReference type="CDD" id="cd03891">
    <property type="entry name" value="M20_DapE_proteobac"/>
    <property type="match status" value="1"/>
</dbReference>
<dbReference type="NCBIfam" id="TIGR01246">
    <property type="entry name" value="dapE_proteo"/>
    <property type="match status" value="1"/>
</dbReference>
<feature type="binding site" evidence="15">
    <location>
        <position position="355"/>
    </location>
    <ligand>
        <name>Zn(2+)</name>
        <dbReference type="ChEBI" id="CHEBI:29105"/>
        <label>2</label>
    </ligand>
</feature>
<feature type="active site" description="Proton acceptor" evidence="15">
    <location>
        <position position="141"/>
    </location>
</feature>
<dbReference type="Pfam" id="PF01546">
    <property type="entry name" value="Peptidase_M20"/>
    <property type="match status" value="1"/>
</dbReference>
<evidence type="ECO:0000256" key="9">
    <source>
        <dbReference type="ARBA" id="ARBA00022833"/>
    </source>
</evidence>
<dbReference type="RefSeq" id="WP_188581651.1">
    <property type="nucleotide sequence ID" value="NZ_BMDZ01000069.1"/>
</dbReference>
<accession>A0ABQ1J2C8</accession>
<evidence type="ECO:0000256" key="14">
    <source>
        <dbReference type="ARBA" id="ARBA00051301"/>
    </source>
</evidence>
<evidence type="ECO:0000256" key="4">
    <source>
        <dbReference type="ARBA" id="ARBA00011921"/>
    </source>
</evidence>
<dbReference type="InterPro" id="IPR011650">
    <property type="entry name" value="Peptidase_M20_dimer"/>
</dbReference>
<evidence type="ECO:0000256" key="15">
    <source>
        <dbReference type="HAMAP-Rule" id="MF_01690"/>
    </source>
</evidence>
<feature type="binding site" evidence="15">
    <location>
        <position position="142"/>
    </location>
    <ligand>
        <name>Zn(2+)</name>
        <dbReference type="ChEBI" id="CHEBI:29105"/>
        <label>2</label>
    </ligand>
</feature>
<feature type="domain" description="Peptidase M20 dimerisation" evidence="16">
    <location>
        <begin position="183"/>
        <end position="290"/>
    </location>
</feature>
<sequence>MPVIDTVALARDLIRRPSVTPADAGALDVLQAALEGLGFTCHRLPFQQPGWDPVDNLYAAIGDRGPGLPVLGYAGHTDVVPVGDAGSWTVDPFGGDIIDGQLWGRGAVDMKGSIAAFVAAVSRYLDQGGRPRLAMVITGDEERDAINGTVKMLDWMRARAEPMDHCLVGEPTNPTRLGEMIKIGRRGSVTGFLTVYGAQGHVAYPHLADNPVPRLLRMLSSVVEHELDQGTPYFQPSSLQVTTIDIGNPATNVIPGIARAAFNVRFNDLHSPASIERWIRGAFDAVGGKYDLDYRVTGDAFLTEPGPFSTLVAGAVAAECGVTPELSTTGGTSDARFIKDYCPVCEFGLIGQTMHKVDERVGVDVLTALSRIYERVIADYMANPPAMRPDDMAVAATTRAAT</sequence>
<gene>
    <name evidence="15 17" type="primary">dapE</name>
    <name evidence="17" type="ORF">GCM10011505_42350</name>
</gene>
<feature type="active site" evidence="15">
    <location>
        <position position="78"/>
    </location>
</feature>
<comment type="function">
    <text evidence="15">Catalyzes the hydrolysis of N-succinyl-L,L-diaminopimelic acid (SDAP), forming succinate and LL-2,6-diaminopimelate (DAP), an intermediate involved in the bacterial biosynthesis of lysine and meso-diaminopimelic acid, an essential component of bacterial cell walls.</text>
</comment>
<reference evidence="18" key="1">
    <citation type="journal article" date="2019" name="Int. J. Syst. Evol. Microbiol.">
        <title>The Global Catalogue of Microorganisms (GCM) 10K type strain sequencing project: providing services to taxonomists for standard genome sequencing and annotation.</title>
        <authorList>
            <consortium name="The Broad Institute Genomics Platform"/>
            <consortium name="The Broad Institute Genome Sequencing Center for Infectious Disease"/>
            <person name="Wu L."/>
            <person name="Ma J."/>
        </authorList>
    </citation>
    <scope>NUCLEOTIDE SEQUENCE [LARGE SCALE GENOMIC DNA]</scope>
    <source>
        <strain evidence="18">CGMCC 1.10188</strain>
    </source>
</reference>
<proteinExistence type="inferred from homology"/>
<dbReference type="PANTHER" id="PTHR43808:SF31">
    <property type="entry name" value="N-ACETYL-L-CITRULLINE DEACETYLASE"/>
    <property type="match status" value="1"/>
</dbReference>
<keyword evidence="12 15" id="KW-0170">Cobalt</keyword>
<keyword evidence="6 15" id="KW-0028">Amino-acid biosynthesis</keyword>
<feature type="binding site" evidence="15">
    <location>
        <position position="109"/>
    </location>
    <ligand>
        <name>Zn(2+)</name>
        <dbReference type="ChEBI" id="CHEBI:29105"/>
        <label>2</label>
    </ligand>
</feature>
<evidence type="ECO:0000256" key="7">
    <source>
        <dbReference type="ARBA" id="ARBA00022723"/>
    </source>
</evidence>
<evidence type="ECO:0000256" key="11">
    <source>
        <dbReference type="ARBA" id="ARBA00023154"/>
    </source>
</evidence>
<evidence type="ECO:0000256" key="8">
    <source>
        <dbReference type="ARBA" id="ARBA00022801"/>
    </source>
</evidence>
<comment type="cofactor">
    <cofactor evidence="15">
        <name>Zn(2+)</name>
        <dbReference type="ChEBI" id="CHEBI:29105"/>
    </cofactor>
    <cofactor evidence="15">
        <name>Co(2+)</name>
        <dbReference type="ChEBI" id="CHEBI:48828"/>
    </cofactor>
    <text evidence="15">Binds 2 Zn(2+) or Co(2+) ions per subunit.</text>
</comment>
<feature type="binding site" evidence="15">
    <location>
        <position position="109"/>
    </location>
    <ligand>
        <name>Zn(2+)</name>
        <dbReference type="ChEBI" id="CHEBI:29105"/>
        <label>1</label>
    </ligand>
</feature>
<evidence type="ECO:0000256" key="1">
    <source>
        <dbReference type="ARBA" id="ARBA00005130"/>
    </source>
</evidence>
<keyword evidence="7 15" id="KW-0479">Metal-binding</keyword>
<dbReference type="InterPro" id="IPR050072">
    <property type="entry name" value="Peptidase_M20A"/>
</dbReference>
<dbReference type="EMBL" id="BMDZ01000069">
    <property type="protein sequence ID" value="GGB56971.1"/>
    <property type="molecule type" value="Genomic_DNA"/>
</dbReference>
<keyword evidence="10 15" id="KW-0220">Diaminopimelate biosynthesis</keyword>
<evidence type="ECO:0000256" key="5">
    <source>
        <dbReference type="ARBA" id="ARBA00022391"/>
    </source>
</evidence>
<keyword evidence="9 15" id="KW-0862">Zinc</keyword>
<comment type="subunit">
    <text evidence="3 15">Homodimer.</text>
</comment>
<name>A0ABQ1J2C8_9PROT</name>
<dbReference type="Gene3D" id="3.40.630.10">
    <property type="entry name" value="Zn peptidases"/>
    <property type="match status" value="2"/>
</dbReference>
<evidence type="ECO:0000256" key="3">
    <source>
        <dbReference type="ARBA" id="ARBA00011738"/>
    </source>
</evidence>